<feature type="region of interest" description="Disordered" evidence="1">
    <location>
        <begin position="49"/>
        <end position="72"/>
    </location>
</feature>
<accession>Q143Z9</accession>
<evidence type="ECO:0000256" key="1">
    <source>
        <dbReference type="SAM" id="MobiDB-lite"/>
    </source>
</evidence>
<proteinExistence type="predicted"/>
<name>Q143Z9_PARXL</name>
<sequence>MVLTHACLFLWAGRGEGAERLAGFVFRPVRQPCYVPAHPSTSECRAIQEQTGNRTMNKSAKAPSPPQTRRTRTIDEVSAQRVATAAAKLTKRHAVQFNHLESLAKSVQKYMPAGKTERARQFADLARELVTFAEKFSRVADAEDIMFALIATDSLILLDENARATVLKAADRLQPQSLPE</sequence>
<dbReference type="Proteomes" id="UP000001817">
    <property type="component" value="Chromosome 1"/>
</dbReference>
<feature type="compositionally biased region" description="Polar residues" evidence="1">
    <location>
        <begin position="49"/>
        <end position="58"/>
    </location>
</feature>
<evidence type="ECO:0000313" key="3">
    <source>
        <dbReference type="Proteomes" id="UP000001817"/>
    </source>
</evidence>
<dbReference type="EMBL" id="CP000270">
    <property type="protein sequence ID" value="ABE29340.1"/>
    <property type="molecule type" value="Genomic_DNA"/>
</dbReference>
<evidence type="ECO:0000313" key="2">
    <source>
        <dbReference type="EMBL" id="ABE29340.1"/>
    </source>
</evidence>
<organism evidence="2 3">
    <name type="scientific">Paraburkholderia xenovorans (strain LB400)</name>
    <dbReference type="NCBI Taxonomy" id="266265"/>
    <lineage>
        <taxon>Bacteria</taxon>
        <taxon>Pseudomonadati</taxon>
        <taxon>Pseudomonadota</taxon>
        <taxon>Betaproteobacteria</taxon>
        <taxon>Burkholderiales</taxon>
        <taxon>Burkholderiaceae</taxon>
        <taxon>Paraburkholderia</taxon>
    </lineage>
</organism>
<gene>
    <name evidence="2" type="ORF">Bxe_A3648</name>
</gene>
<reference evidence="2 3" key="1">
    <citation type="journal article" date="2006" name="Proc. Natl. Acad. Sci. U.S.A.">
        <title>Burkholderia xenovorans LB400 harbors a multi-replicon, 9.73-Mbp genome shaped for versatility.</title>
        <authorList>
            <person name="Chain P.S."/>
            <person name="Denef V.J."/>
            <person name="Konstantinidis K.T."/>
            <person name="Vergez L.M."/>
            <person name="Agullo L."/>
            <person name="Reyes V.L."/>
            <person name="Hauser L."/>
            <person name="Cordova M."/>
            <person name="Gomez L."/>
            <person name="Gonzalez M."/>
            <person name="Land M."/>
            <person name="Lao V."/>
            <person name="Larimer F."/>
            <person name="LiPuma J.J."/>
            <person name="Mahenthiralingam E."/>
            <person name="Malfatti S.A."/>
            <person name="Marx C.J."/>
            <person name="Parnell J.J."/>
            <person name="Ramette A."/>
            <person name="Richardson P."/>
            <person name="Seeger M."/>
            <person name="Smith D."/>
            <person name="Spilker T."/>
            <person name="Sul W.J."/>
            <person name="Tsoi T.V."/>
            <person name="Ulrich L.E."/>
            <person name="Zhulin I.B."/>
            <person name="Tiedje J.M."/>
        </authorList>
    </citation>
    <scope>NUCLEOTIDE SEQUENCE [LARGE SCALE GENOMIC DNA]</scope>
    <source>
        <strain evidence="2 3">LB400</strain>
    </source>
</reference>
<keyword evidence="3" id="KW-1185">Reference proteome</keyword>
<protein>
    <submittedName>
        <fullName evidence="2">Uncharacterized protein</fullName>
    </submittedName>
</protein>
<dbReference type="KEGG" id="bxe:Bxe_A3648"/>
<dbReference type="AlphaFoldDB" id="Q143Z9"/>